<gene>
    <name evidence="1" type="ORF">SBRY_30905</name>
</gene>
<evidence type="ECO:0000313" key="1">
    <source>
        <dbReference type="EMBL" id="CAG7643826.1"/>
    </source>
</evidence>
<dbReference type="Proteomes" id="UP001153328">
    <property type="component" value="Unassembled WGS sequence"/>
</dbReference>
<accession>A0A9W4MHG7</accession>
<dbReference type="RefSeq" id="WP_205043152.1">
    <property type="nucleotide sequence ID" value="NZ_CAJVAX010000017.1"/>
</dbReference>
<keyword evidence="2" id="KW-1185">Reference proteome</keyword>
<proteinExistence type="predicted"/>
<dbReference type="EMBL" id="CAJVAX010000017">
    <property type="protein sequence ID" value="CAG7643826.1"/>
    <property type="molecule type" value="Genomic_DNA"/>
</dbReference>
<sequence>MNTARPFQFGQLPAGADLDALVAVTFGDLSSQFMNMPRGGSFVEYADFRAGYEALRMSTRGFAAFDAHSCWQAMLQDARAFLALRAVIGVTPPEWGDLTRERTGVQIPNGAARTYDGAAKKDPGYFARCSPLVADRVRAMVEAACDVLRRGVEDVPEGAVNRLDKFDTREGVPSISHAAEHHVPYAVLLYERFLGRPFAGHRDAVSESVGDVMESAIEALLTQARIPFRKTRRAERVPGFEQAPDFFVPDEISPRVVIEAKITGDDGTARDKVARILRLGQMRDAAAREGRTPWQLVACIDGRGFGVRKQDMRDLLTVTRGKVFTLNTLDGLVPFTDLAEFAPPSA</sequence>
<comment type="caution">
    <text evidence="1">The sequence shown here is derived from an EMBL/GenBank/DDBJ whole genome shotgun (WGS) entry which is preliminary data.</text>
</comment>
<evidence type="ECO:0000313" key="2">
    <source>
        <dbReference type="Proteomes" id="UP001153328"/>
    </source>
</evidence>
<reference evidence="1" key="1">
    <citation type="submission" date="2021-06" db="EMBL/GenBank/DDBJ databases">
        <authorList>
            <person name="Arsene-Ploetze F."/>
        </authorList>
    </citation>
    <scope>NUCLEOTIDE SEQUENCE</scope>
    <source>
        <strain evidence="1">SBRY1</strain>
    </source>
</reference>
<name>A0A9W4MHG7_9ACTN</name>
<organism evidence="1 2">
    <name type="scientific">Actinacidiphila bryophytorum</name>
    <dbReference type="NCBI Taxonomy" id="1436133"/>
    <lineage>
        <taxon>Bacteria</taxon>
        <taxon>Bacillati</taxon>
        <taxon>Actinomycetota</taxon>
        <taxon>Actinomycetes</taxon>
        <taxon>Kitasatosporales</taxon>
        <taxon>Streptomycetaceae</taxon>
        <taxon>Actinacidiphila</taxon>
    </lineage>
</organism>
<protein>
    <submittedName>
        <fullName evidence="1">Uncharacterized protein</fullName>
    </submittedName>
</protein>
<dbReference type="AlphaFoldDB" id="A0A9W4MHG7"/>